<reference evidence="9 10" key="1">
    <citation type="journal article" date="2007" name="Proc. Natl. Acad. Sci. U.S.A.">
        <title>Dandruff-associated Malassezia genomes reveal convergent and divergent virulence traits shared with plant and human fungal pathogens.</title>
        <authorList>
            <person name="Xu J."/>
            <person name="Saunders C.W."/>
            <person name="Hu P."/>
            <person name="Grant R.A."/>
            <person name="Boekhout T."/>
            <person name="Kuramae E.E."/>
            <person name="Kronstad J.W."/>
            <person name="Deangelis Y.M."/>
            <person name="Reeder N.L."/>
            <person name="Johnstone K.R."/>
            <person name="Leland M."/>
            <person name="Fieno A.M."/>
            <person name="Begley W.M."/>
            <person name="Sun Y."/>
            <person name="Lacey M.P."/>
            <person name="Chaudhary T."/>
            <person name="Keough T."/>
            <person name="Chu L."/>
            <person name="Sears R."/>
            <person name="Yuan B."/>
            <person name="Dawson T.L.Jr."/>
        </authorList>
    </citation>
    <scope>NUCLEOTIDE SEQUENCE [LARGE SCALE GENOMIC DNA]</scope>
    <source>
        <strain evidence="10">ATCC MYA-4612 / CBS 7966</strain>
    </source>
</reference>
<dbReference type="GO" id="GO:0000139">
    <property type="term" value="C:Golgi membrane"/>
    <property type="evidence" value="ECO:0007669"/>
    <property type="project" value="UniProtKB-SubCell"/>
</dbReference>
<evidence type="ECO:0000256" key="6">
    <source>
        <dbReference type="ARBA" id="ARBA00023034"/>
    </source>
</evidence>
<evidence type="ECO:0000313" key="10">
    <source>
        <dbReference type="Proteomes" id="UP000008837"/>
    </source>
</evidence>
<evidence type="ECO:0000256" key="8">
    <source>
        <dbReference type="SAM" id="MobiDB-lite"/>
    </source>
</evidence>
<dbReference type="GO" id="GO:0017119">
    <property type="term" value="C:Golgi transport complex"/>
    <property type="evidence" value="ECO:0007669"/>
    <property type="project" value="InterPro"/>
</dbReference>
<organism evidence="9 10">
    <name type="scientific">Malassezia globosa (strain ATCC MYA-4612 / CBS 7966)</name>
    <name type="common">Dandruff-associated fungus</name>
    <dbReference type="NCBI Taxonomy" id="425265"/>
    <lineage>
        <taxon>Eukaryota</taxon>
        <taxon>Fungi</taxon>
        <taxon>Dikarya</taxon>
        <taxon>Basidiomycota</taxon>
        <taxon>Ustilaginomycotina</taxon>
        <taxon>Malasseziomycetes</taxon>
        <taxon>Malasseziales</taxon>
        <taxon>Malasseziaceae</taxon>
        <taxon>Malassezia</taxon>
    </lineage>
</organism>
<dbReference type="KEGG" id="mgl:MGL_3135"/>
<dbReference type="GeneID" id="5853897"/>
<dbReference type="STRING" id="425265.A8Q7V5"/>
<keyword evidence="5" id="KW-0653">Protein transport</keyword>
<gene>
    <name evidence="9" type="ORF">MGL_3135</name>
</gene>
<comment type="subcellular location">
    <subcellularLocation>
        <location evidence="1">Golgi apparatus membrane</location>
        <topology evidence="1">Peripheral membrane protein</topology>
    </subcellularLocation>
</comment>
<evidence type="ECO:0000256" key="7">
    <source>
        <dbReference type="ARBA" id="ARBA00023136"/>
    </source>
</evidence>
<dbReference type="PANTHER" id="PTHR31658">
    <property type="entry name" value="CONSERVED OLIGOMERIC GOLGI COMPLEX SUBUNIT 1"/>
    <property type="match status" value="1"/>
</dbReference>
<dbReference type="VEuPathDB" id="FungiDB:MGL_3135"/>
<dbReference type="GO" id="GO:0006891">
    <property type="term" value="P:intra-Golgi vesicle-mediated transport"/>
    <property type="evidence" value="ECO:0007669"/>
    <property type="project" value="InterPro"/>
</dbReference>
<keyword evidence="7" id="KW-0472">Membrane</keyword>
<feature type="compositionally biased region" description="Polar residues" evidence="8">
    <location>
        <begin position="17"/>
        <end position="27"/>
    </location>
</feature>
<dbReference type="Proteomes" id="UP000008837">
    <property type="component" value="Unassembled WGS sequence"/>
</dbReference>
<evidence type="ECO:0000313" key="9">
    <source>
        <dbReference type="EMBL" id="EDP42377.1"/>
    </source>
</evidence>
<evidence type="ECO:0000256" key="2">
    <source>
        <dbReference type="ARBA" id="ARBA00006653"/>
    </source>
</evidence>
<dbReference type="InterPro" id="IPR033370">
    <property type="entry name" value="COG1"/>
</dbReference>
<accession>A8Q7V5</accession>
<dbReference type="AlphaFoldDB" id="A8Q7V5"/>
<proteinExistence type="inferred from homology"/>
<keyword evidence="10" id="KW-1185">Reference proteome</keyword>
<feature type="compositionally biased region" description="Low complexity" evidence="8">
    <location>
        <begin position="660"/>
        <end position="674"/>
    </location>
</feature>
<comment type="similarity">
    <text evidence="2">Belongs to the COG1 family.</text>
</comment>
<keyword evidence="6" id="KW-0333">Golgi apparatus</keyword>
<dbReference type="GO" id="GO:0015031">
    <property type="term" value="P:protein transport"/>
    <property type="evidence" value="ECO:0007669"/>
    <property type="project" value="UniProtKB-KW"/>
</dbReference>
<dbReference type="OMA" id="DAPIMIR"/>
<feature type="region of interest" description="Disordered" evidence="8">
    <location>
        <begin position="1"/>
        <end position="37"/>
    </location>
</feature>
<evidence type="ECO:0000256" key="1">
    <source>
        <dbReference type="ARBA" id="ARBA00004395"/>
    </source>
</evidence>
<feature type="region of interest" description="Disordered" evidence="8">
    <location>
        <begin position="654"/>
        <end position="690"/>
    </location>
</feature>
<dbReference type="RefSeq" id="XP_001729591.1">
    <property type="nucleotide sequence ID" value="XM_001729539.1"/>
</dbReference>
<evidence type="ECO:0000256" key="5">
    <source>
        <dbReference type="ARBA" id="ARBA00022927"/>
    </source>
</evidence>
<protein>
    <recommendedName>
        <fullName evidence="3">Conserved oligomeric Golgi complex subunit 1</fullName>
    </recommendedName>
</protein>
<dbReference type="PANTHER" id="PTHR31658:SF0">
    <property type="entry name" value="CONSERVED OLIGOMERIC GOLGI COMPLEX SUBUNIT 1"/>
    <property type="match status" value="1"/>
</dbReference>
<feature type="compositionally biased region" description="Basic and acidic residues" evidence="8">
    <location>
        <begin position="28"/>
        <end position="37"/>
    </location>
</feature>
<sequence length="703" mass="77393">MATVSPPAQHSPAGLKPTTSASVSANSHLDEKDTSSVDQLFEHRNVREIEAYASNVLQQARTKQQAVRTLVGDRFRDLLGISRTVVDMHDHLVALRETLEALQRASEHMAEQHANRGARGHVLSSNSHSSEIPHAAILLLIADAPIMIRNALRAGSFLQAAWAMVFATKAWHWLHTSDHTELVSILEPQWTDIQSLRDHVLGCIDTSLQNVSVRTSVVLDTIVAYTLLEQAPINKALEHVHAQRVKAAAICCSDTAPLSDRVSRLVRVVVRTLTLTRTLWARPVLSRILTRLSDGNAFFRLGTTACDLPSSFAPAGAANLYEHMPLAIQTCEAAAGSPILKDDDIHLLTRAFVQRVCTELDAVPNFLANEHDLDVLAQSRHSLKTLCARSNVSEHLGILETHLLTLLDARVRTLLQHTLADVPSAFAAALQRMNEESVPSNALQDLFSAQQDHVHPTHWRTYRAPSIESCLSLVEARIGQTAHSMDVVAAPVHTTCLALIEQLQQVAQADALSIEQMHRLLRVCLAMHTSPVLTKLANKLFFERLADVYMALSRRWARAYVDYVLSLHQEAMPSLLKLAHALHTLGPNPLSPPPLWEEWVLRSQAKGFAHTQDPEPAALTSVPAYLDAMQVDPACVRLMLAPWVPMHSRAPASAVTTLTPSSSSSSQSPSPIQQDDVSHPSPLVPSVTRRRDIARIAPRFSSW</sequence>
<evidence type="ECO:0000256" key="4">
    <source>
        <dbReference type="ARBA" id="ARBA00022448"/>
    </source>
</evidence>
<dbReference type="Pfam" id="PF08700">
    <property type="entry name" value="VPS51_Exo84_N"/>
    <property type="match status" value="1"/>
</dbReference>
<comment type="caution">
    <text evidence="9">The sequence shown here is derived from an EMBL/GenBank/DDBJ whole genome shotgun (WGS) entry which is preliminary data.</text>
</comment>
<name>A8Q7V5_MALGO</name>
<dbReference type="OrthoDB" id="46189at2759"/>
<dbReference type="InParanoid" id="A8Q7V5"/>
<keyword evidence="4" id="KW-0813">Transport</keyword>
<evidence type="ECO:0000256" key="3">
    <source>
        <dbReference type="ARBA" id="ARBA00020978"/>
    </source>
</evidence>
<dbReference type="EMBL" id="AAYY01000011">
    <property type="protein sequence ID" value="EDP42377.1"/>
    <property type="molecule type" value="Genomic_DNA"/>
</dbReference>